<evidence type="ECO:0000313" key="12">
    <source>
        <dbReference type="Proteomes" id="UP001501084"/>
    </source>
</evidence>
<reference evidence="11 12" key="1">
    <citation type="journal article" date="2019" name="Int. J. Syst. Evol. Microbiol.">
        <title>The Global Catalogue of Microorganisms (GCM) 10K type strain sequencing project: providing services to taxonomists for standard genome sequencing and annotation.</title>
        <authorList>
            <consortium name="The Broad Institute Genomics Platform"/>
            <consortium name="The Broad Institute Genome Sequencing Center for Infectious Disease"/>
            <person name="Wu L."/>
            <person name="Ma J."/>
        </authorList>
    </citation>
    <scope>NUCLEOTIDE SEQUENCE [LARGE SCALE GENOMIC DNA]</scope>
    <source>
        <strain evidence="11 12">JCM 14919</strain>
    </source>
</reference>
<dbReference type="InterPro" id="IPR050241">
    <property type="entry name" value="NAD-cap_RNA_hydrolase_NudC"/>
</dbReference>
<dbReference type="Proteomes" id="UP001501084">
    <property type="component" value="Unassembled WGS sequence"/>
</dbReference>
<dbReference type="RefSeq" id="WP_346057683.1">
    <property type="nucleotide sequence ID" value="NZ_BAAAOP010000005.1"/>
</dbReference>
<dbReference type="InterPro" id="IPR020084">
    <property type="entry name" value="NUDIX_hydrolase_CS"/>
</dbReference>
<dbReference type="InterPro" id="IPR049734">
    <property type="entry name" value="NudC-like_C"/>
</dbReference>
<dbReference type="InterPro" id="IPR000086">
    <property type="entry name" value="NUDIX_hydrolase_dom"/>
</dbReference>
<dbReference type="EC" id="3.6.1.22" evidence="4"/>
<dbReference type="Gene3D" id="3.90.79.20">
    <property type="match status" value="1"/>
</dbReference>
<name>A0ABN3B5B6_9MICO</name>
<comment type="cofactor">
    <cofactor evidence="2">
        <name>Zn(2+)</name>
        <dbReference type="ChEBI" id="CHEBI:29105"/>
    </cofactor>
</comment>
<gene>
    <name evidence="11" type="primary">nudC</name>
    <name evidence="11" type="ORF">GCM10009786_11330</name>
</gene>
<dbReference type="InterPro" id="IPR015797">
    <property type="entry name" value="NUDIX_hydrolase-like_dom_sf"/>
</dbReference>
<dbReference type="CDD" id="cd03429">
    <property type="entry name" value="NUDIX_NADH_pyrophosphatase_Nudt13"/>
    <property type="match status" value="1"/>
</dbReference>
<comment type="catalytic activity">
    <reaction evidence="9">
        <text>a 5'-end NAD(+)-phospho-ribonucleoside in mRNA + H2O = a 5'-end phospho-adenosine-phospho-ribonucleoside in mRNA + beta-nicotinamide D-ribonucleotide + 2 H(+)</text>
        <dbReference type="Rhea" id="RHEA:60876"/>
        <dbReference type="Rhea" id="RHEA-COMP:15698"/>
        <dbReference type="Rhea" id="RHEA-COMP:15719"/>
        <dbReference type="ChEBI" id="CHEBI:14649"/>
        <dbReference type="ChEBI" id="CHEBI:15377"/>
        <dbReference type="ChEBI" id="CHEBI:15378"/>
        <dbReference type="ChEBI" id="CHEBI:144029"/>
        <dbReference type="ChEBI" id="CHEBI:144051"/>
    </reaction>
    <physiologicalReaction direction="left-to-right" evidence="9">
        <dbReference type="Rhea" id="RHEA:60877"/>
    </physiologicalReaction>
</comment>
<protein>
    <recommendedName>
        <fullName evidence="4">NAD(+) diphosphatase</fullName>
        <ecNumber evidence="4">3.6.1.22</ecNumber>
    </recommendedName>
</protein>
<keyword evidence="12" id="KW-1185">Reference proteome</keyword>
<dbReference type="PANTHER" id="PTHR42904:SF6">
    <property type="entry name" value="NAD-CAPPED RNA HYDROLASE NUDT12"/>
    <property type="match status" value="1"/>
</dbReference>
<evidence type="ECO:0000256" key="8">
    <source>
        <dbReference type="ARBA" id="ARBA00023027"/>
    </source>
</evidence>
<dbReference type="PROSITE" id="PS00893">
    <property type="entry name" value="NUDIX_BOX"/>
    <property type="match status" value="1"/>
</dbReference>
<evidence type="ECO:0000256" key="3">
    <source>
        <dbReference type="ARBA" id="ARBA00009595"/>
    </source>
</evidence>
<feature type="domain" description="Nudix hydrolase" evidence="10">
    <location>
        <begin position="201"/>
        <end position="332"/>
    </location>
</feature>
<dbReference type="EMBL" id="BAAAOP010000005">
    <property type="protein sequence ID" value="GAA2187247.1"/>
    <property type="molecule type" value="Genomic_DNA"/>
</dbReference>
<evidence type="ECO:0000256" key="5">
    <source>
        <dbReference type="ARBA" id="ARBA00022723"/>
    </source>
</evidence>
<dbReference type="Gene3D" id="3.90.79.10">
    <property type="entry name" value="Nucleoside Triphosphate Pyrophosphohydrolase"/>
    <property type="match status" value="1"/>
</dbReference>
<proteinExistence type="inferred from homology"/>
<evidence type="ECO:0000256" key="7">
    <source>
        <dbReference type="ARBA" id="ARBA00022842"/>
    </source>
</evidence>
<evidence type="ECO:0000313" key="11">
    <source>
        <dbReference type="EMBL" id="GAA2187247.1"/>
    </source>
</evidence>
<evidence type="ECO:0000256" key="4">
    <source>
        <dbReference type="ARBA" id="ARBA00012381"/>
    </source>
</evidence>
<dbReference type="PROSITE" id="PS51462">
    <property type="entry name" value="NUDIX"/>
    <property type="match status" value="1"/>
</dbReference>
<keyword evidence="8" id="KW-0520">NAD</keyword>
<dbReference type="Pfam" id="PF00293">
    <property type="entry name" value="NUDIX"/>
    <property type="match status" value="1"/>
</dbReference>
<evidence type="ECO:0000256" key="2">
    <source>
        <dbReference type="ARBA" id="ARBA00001947"/>
    </source>
</evidence>
<keyword evidence="6" id="KW-0378">Hydrolase</keyword>
<dbReference type="PANTHER" id="PTHR42904">
    <property type="entry name" value="NUDIX HYDROLASE, NUDC SUBFAMILY"/>
    <property type="match status" value="1"/>
</dbReference>
<comment type="similarity">
    <text evidence="3">Belongs to the Nudix hydrolase family. NudC subfamily.</text>
</comment>
<evidence type="ECO:0000256" key="9">
    <source>
        <dbReference type="ARBA" id="ARBA00023679"/>
    </source>
</evidence>
<dbReference type="NCBIfam" id="NF001299">
    <property type="entry name" value="PRK00241.1"/>
    <property type="match status" value="1"/>
</dbReference>
<keyword evidence="7" id="KW-0460">Magnesium</keyword>
<sequence>MTSNPARPPLAGGALDRDAATRMSQELLGEAWRDPSAKMLRIRGVEIPVRVEGAAARLAWQPTTGEPRAAVVEDPEGASAADPSQSSLDARGVTDVFLGRIDGAPVFARAIPVAGEDPGTDARTVENEGAGAEAEPGDELWVHPFQVGARLTEAEREAVGVASALLRWHESASYSPRDGDRTAATQGGWARLDARGGEHFPRTDPAVIVLIEHENRVLLGSNALWEPGRFSLLAGFVEAGESLEQAVQREVFEESGVRLGDIAYVTSQPWPFPRSLMLGFRARLAAGVDPEALVPDPTEISELRWFTRDELREPAEDLTLPMPLSIARWMIDRWVAEDVAEDAVEPVDSATAS</sequence>
<evidence type="ECO:0000256" key="1">
    <source>
        <dbReference type="ARBA" id="ARBA00001946"/>
    </source>
</evidence>
<accession>A0ABN3B5B6</accession>
<comment type="caution">
    <text evidence="11">The sequence shown here is derived from an EMBL/GenBank/DDBJ whole genome shotgun (WGS) entry which is preliminary data.</text>
</comment>
<comment type="cofactor">
    <cofactor evidence="1">
        <name>Mg(2+)</name>
        <dbReference type="ChEBI" id="CHEBI:18420"/>
    </cofactor>
</comment>
<organism evidence="11 12">
    <name type="scientific">Leucobacter alluvii</name>
    <dbReference type="NCBI Taxonomy" id="340321"/>
    <lineage>
        <taxon>Bacteria</taxon>
        <taxon>Bacillati</taxon>
        <taxon>Actinomycetota</taxon>
        <taxon>Actinomycetes</taxon>
        <taxon>Micrococcales</taxon>
        <taxon>Microbacteriaceae</taxon>
        <taxon>Leucobacter</taxon>
    </lineage>
</organism>
<evidence type="ECO:0000259" key="10">
    <source>
        <dbReference type="PROSITE" id="PS51462"/>
    </source>
</evidence>
<keyword evidence="5" id="KW-0479">Metal-binding</keyword>
<dbReference type="SUPFAM" id="SSF55811">
    <property type="entry name" value="Nudix"/>
    <property type="match status" value="1"/>
</dbReference>
<evidence type="ECO:0000256" key="6">
    <source>
        <dbReference type="ARBA" id="ARBA00022801"/>
    </source>
</evidence>